<dbReference type="GO" id="GO:0016020">
    <property type="term" value="C:membrane"/>
    <property type="evidence" value="ECO:0007669"/>
    <property type="project" value="UniProtKB-SubCell"/>
</dbReference>
<dbReference type="OrthoDB" id="8904098at2759"/>
<evidence type="ECO:0000256" key="6">
    <source>
        <dbReference type="SAM" id="Phobius"/>
    </source>
</evidence>
<feature type="transmembrane region" description="Helical" evidence="6">
    <location>
        <begin position="209"/>
        <end position="234"/>
    </location>
</feature>
<dbReference type="InterPro" id="IPR036259">
    <property type="entry name" value="MFS_trans_sf"/>
</dbReference>
<feature type="transmembrane region" description="Helical" evidence="6">
    <location>
        <begin position="322"/>
        <end position="342"/>
    </location>
</feature>
<dbReference type="SUPFAM" id="SSF103473">
    <property type="entry name" value="MFS general substrate transporter"/>
    <property type="match status" value="1"/>
</dbReference>
<name>A0A151TR16_CAJCA</name>
<organism evidence="7 8">
    <name type="scientific">Cajanus cajan</name>
    <name type="common">Pigeon pea</name>
    <name type="synonym">Cajanus indicus</name>
    <dbReference type="NCBI Taxonomy" id="3821"/>
    <lineage>
        <taxon>Eukaryota</taxon>
        <taxon>Viridiplantae</taxon>
        <taxon>Streptophyta</taxon>
        <taxon>Embryophyta</taxon>
        <taxon>Tracheophyta</taxon>
        <taxon>Spermatophyta</taxon>
        <taxon>Magnoliopsida</taxon>
        <taxon>eudicotyledons</taxon>
        <taxon>Gunneridae</taxon>
        <taxon>Pentapetalae</taxon>
        <taxon>rosids</taxon>
        <taxon>fabids</taxon>
        <taxon>Fabales</taxon>
        <taxon>Fabaceae</taxon>
        <taxon>Papilionoideae</taxon>
        <taxon>50 kb inversion clade</taxon>
        <taxon>NPAAA clade</taxon>
        <taxon>indigoferoid/millettioid clade</taxon>
        <taxon>Phaseoleae</taxon>
        <taxon>Cajanus</taxon>
    </lineage>
</organism>
<proteinExistence type="inferred from homology"/>
<feature type="transmembrane region" description="Helical" evidence="6">
    <location>
        <begin position="95"/>
        <end position="114"/>
    </location>
</feature>
<protein>
    <submittedName>
        <fullName evidence="7">Peptide transporter PTR3-A</fullName>
    </submittedName>
</protein>
<comment type="similarity">
    <text evidence="2">Belongs to the major facilitator superfamily. Proton-dependent oligopeptide transporter (POT/PTR) (TC 2.A.17) family.</text>
</comment>
<dbReference type="PANTHER" id="PTHR11654">
    <property type="entry name" value="OLIGOPEPTIDE TRANSPORTER-RELATED"/>
    <property type="match status" value="1"/>
</dbReference>
<evidence type="ECO:0000256" key="4">
    <source>
        <dbReference type="ARBA" id="ARBA00022989"/>
    </source>
</evidence>
<dbReference type="Gramene" id="C.cajan_08414.t">
    <property type="protein sequence ID" value="C.cajan_08414.t"/>
    <property type="gene ID" value="C.cajan_08414"/>
</dbReference>
<dbReference type="CDD" id="cd17417">
    <property type="entry name" value="MFS_NPF5"/>
    <property type="match status" value="1"/>
</dbReference>
<feature type="transmembrane region" description="Helical" evidence="6">
    <location>
        <begin position="362"/>
        <end position="384"/>
    </location>
</feature>
<keyword evidence="4 6" id="KW-1133">Transmembrane helix</keyword>
<evidence type="ECO:0000256" key="2">
    <source>
        <dbReference type="ARBA" id="ARBA00005982"/>
    </source>
</evidence>
<keyword evidence="8" id="KW-1185">Reference proteome</keyword>
<feature type="transmembrane region" description="Helical" evidence="6">
    <location>
        <begin position="405"/>
        <end position="425"/>
    </location>
</feature>
<comment type="subcellular location">
    <subcellularLocation>
        <location evidence="1">Membrane</location>
        <topology evidence="1">Multi-pass membrane protein</topology>
    </subcellularLocation>
</comment>
<dbReference type="InterPro" id="IPR044739">
    <property type="entry name" value="NRT1/PTR"/>
</dbReference>
<keyword evidence="5 6" id="KW-0472">Membrane</keyword>
<dbReference type="Gene3D" id="1.20.1250.20">
    <property type="entry name" value="MFS general substrate transporter like domains"/>
    <property type="match status" value="1"/>
</dbReference>
<evidence type="ECO:0000313" key="7">
    <source>
        <dbReference type="EMBL" id="KYP69471.1"/>
    </source>
</evidence>
<sequence>MEDRGYTLDGTVDLSGRPVLSSSTGKRKACAFILAYQAFERFAYFGVSANLVIYMTSELHKDLVSSVTGVNYWSGTAWITPVLGAYLADSFLGRFWTITFALLIYAIGMGLLVITTSLRCFRTVCTNGICREASSLRQTLFYLSIYTIAIGSGVLKPNMSTFGADQFDDFKLKEKELKVSFFNWWSFNTSCGTLAATLFVVYIQERFGWGLGYGISSIGFMLASFTFFMGVPIYRHKSRQGKSHAEEFFRVPVVAFRNRKLQLPSSPSELHELELEHYNDSGKRQIYHTPRFRFLDKAAIKESKEGTTNPPCTVSQVETNKLILGMLVIWLLIIIPSNFWAVEVTVFVKQGTTMERNLGPNFKIPAASLWSFVVATMLICLPIYDHYFVPFMRRRTGYHRGIKMLQRIGIGVAIQVIAAAVMYAVEILRMNVIKKKHIVGAEEIVPMSIFWLLPQHVLLGFANTFLMAGLLEFFYDQSPEEMKVLGTAFYTSTIAAGKYSNSLLVTAIDKFTRKISGKSWIGNNLNDCHLDYYYALLFVISALNFGVFLWVSSGYVYKKESTTKVNDIEILREMQTETLVGKA</sequence>
<evidence type="ECO:0000313" key="8">
    <source>
        <dbReference type="Proteomes" id="UP000075243"/>
    </source>
</evidence>
<dbReference type="OMA" id="TAWITPV"/>
<feature type="transmembrane region" description="Helical" evidence="6">
    <location>
        <begin position="532"/>
        <end position="551"/>
    </location>
</feature>
<dbReference type="InterPro" id="IPR000109">
    <property type="entry name" value="POT_fam"/>
</dbReference>
<dbReference type="Proteomes" id="UP000075243">
    <property type="component" value="Chromosome 3"/>
</dbReference>
<accession>A0A151TR16</accession>
<dbReference type="GO" id="GO:0042937">
    <property type="term" value="F:tripeptide transmembrane transporter activity"/>
    <property type="evidence" value="ECO:0007669"/>
    <property type="project" value="InterPro"/>
</dbReference>
<evidence type="ECO:0000256" key="1">
    <source>
        <dbReference type="ARBA" id="ARBA00004141"/>
    </source>
</evidence>
<gene>
    <name evidence="7" type="ORF">KK1_008662</name>
</gene>
<dbReference type="AlphaFoldDB" id="A0A151TR16"/>
<evidence type="ECO:0000256" key="3">
    <source>
        <dbReference type="ARBA" id="ARBA00022692"/>
    </source>
</evidence>
<dbReference type="Pfam" id="PF00854">
    <property type="entry name" value="PTR2"/>
    <property type="match status" value="1"/>
</dbReference>
<feature type="transmembrane region" description="Helical" evidence="6">
    <location>
        <begin position="456"/>
        <end position="475"/>
    </location>
</feature>
<feature type="transmembrane region" description="Helical" evidence="6">
    <location>
        <begin position="181"/>
        <end position="203"/>
    </location>
</feature>
<evidence type="ECO:0000256" key="5">
    <source>
        <dbReference type="ARBA" id="ARBA00023136"/>
    </source>
</evidence>
<reference evidence="7 8" key="1">
    <citation type="journal article" date="2012" name="Nat. Biotechnol.">
        <title>Draft genome sequence of pigeonpea (Cajanus cajan), an orphan legume crop of resource-poor farmers.</title>
        <authorList>
            <person name="Varshney R.K."/>
            <person name="Chen W."/>
            <person name="Li Y."/>
            <person name="Bharti A.K."/>
            <person name="Saxena R.K."/>
            <person name="Schlueter J.A."/>
            <person name="Donoghue M.T."/>
            <person name="Azam S."/>
            <person name="Fan G."/>
            <person name="Whaley A.M."/>
            <person name="Farmer A.D."/>
            <person name="Sheridan J."/>
            <person name="Iwata A."/>
            <person name="Tuteja R."/>
            <person name="Penmetsa R.V."/>
            <person name="Wu W."/>
            <person name="Upadhyaya H.D."/>
            <person name="Yang S.P."/>
            <person name="Shah T."/>
            <person name="Saxena K.B."/>
            <person name="Michael T."/>
            <person name="McCombie W.R."/>
            <person name="Yang B."/>
            <person name="Zhang G."/>
            <person name="Yang H."/>
            <person name="Wang J."/>
            <person name="Spillane C."/>
            <person name="Cook D.R."/>
            <person name="May G.D."/>
            <person name="Xu X."/>
            <person name="Jackson S.A."/>
        </authorList>
    </citation>
    <scope>NUCLEOTIDE SEQUENCE [LARGE SCALE GENOMIC DNA]</scope>
    <source>
        <strain evidence="8">cv. Asha</strain>
    </source>
</reference>
<dbReference type="EMBL" id="CM003605">
    <property type="protein sequence ID" value="KYP69471.1"/>
    <property type="molecule type" value="Genomic_DNA"/>
</dbReference>
<dbReference type="GO" id="GO:0071916">
    <property type="term" value="F:dipeptide transmembrane transporter activity"/>
    <property type="evidence" value="ECO:0007669"/>
    <property type="project" value="InterPro"/>
</dbReference>
<keyword evidence="3 6" id="KW-0812">Transmembrane</keyword>